<dbReference type="Proteomes" id="UP000318405">
    <property type="component" value="Unassembled WGS sequence"/>
</dbReference>
<accession>A0A556B065</accession>
<dbReference type="OrthoDB" id="8626097at2"/>
<proteinExistence type="predicted"/>
<evidence type="ECO:0000313" key="1">
    <source>
        <dbReference type="EMBL" id="TSH98573.1"/>
    </source>
</evidence>
<dbReference type="EMBL" id="VLTJ01000004">
    <property type="protein sequence ID" value="TSH98573.1"/>
    <property type="molecule type" value="Genomic_DNA"/>
</dbReference>
<comment type="caution">
    <text evidence="1">The sequence shown here is derived from an EMBL/GenBank/DDBJ whole genome shotgun (WGS) entry which is preliminary data.</text>
</comment>
<keyword evidence="2" id="KW-1185">Reference proteome</keyword>
<protein>
    <recommendedName>
        <fullName evidence="3">DUF4351 domain-containing protein</fullName>
    </recommendedName>
</protein>
<reference evidence="1 2" key="1">
    <citation type="submission" date="2019-07" db="EMBL/GenBank/DDBJ databases">
        <title>Qingshengfaniella alkalisoli gen. nov., sp. nov., isolated from saline soil.</title>
        <authorList>
            <person name="Xu L."/>
            <person name="Huang X.-X."/>
            <person name="Sun J.-Q."/>
        </authorList>
    </citation>
    <scope>NUCLEOTIDE SEQUENCE [LARGE SCALE GENOMIC DNA]</scope>
    <source>
        <strain evidence="1 2">DSM 27279</strain>
    </source>
</reference>
<dbReference type="PANTHER" id="PTHR35586:SF1">
    <property type="entry name" value="SLL1691 PROTEIN"/>
    <property type="match status" value="1"/>
</dbReference>
<organism evidence="1 2">
    <name type="scientific">Verticiella sediminum</name>
    <dbReference type="NCBI Taxonomy" id="1247510"/>
    <lineage>
        <taxon>Bacteria</taxon>
        <taxon>Pseudomonadati</taxon>
        <taxon>Pseudomonadota</taxon>
        <taxon>Betaproteobacteria</taxon>
        <taxon>Burkholderiales</taxon>
        <taxon>Alcaligenaceae</taxon>
        <taxon>Verticiella</taxon>
    </lineage>
</organism>
<sequence length="331" mass="37272">MPELPAAGTFLPPDDDGRWKDALDDYLGPCLALFWPALHARIDFGQAPVFLDKELQRIGGALRDGRRHVDKLARVFLKEGKDLLLLLHLEVQARPTPDFARRMFVYHYRLRERHPREDLMQFAILTRSASRARHAVLKYAYAPLDGQYVSLTYRFPVVHLSGWAGQRQALLDLARANPFAIVVIAELDAARRHTSAARLASKVALVRLLYEHGYGASDVRRLFTFIDGVLTLAPEHEPAFLAALNDIEGEHPMAYITSVERAGIRKGLEQGLERGRADGMRNMLRAQMQRRFGELAPSVLQTLEAADPDQLQAWSLRVLDADSAERVVAPD</sequence>
<dbReference type="AlphaFoldDB" id="A0A556B065"/>
<evidence type="ECO:0000313" key="2">
    <source>
        <dbReference type="Proteomes" id="UP000318405"/>
    </source>
</evidence>
<evidence type="ECO:0008006" key="3">
    <source>
        <dbReference type="Google" id="ProtNLM"/>
    </source>
</evidence>
<name>A0A556B065_9BURK</name>
<dbReference type="RefSeq" id="WP_143946479.1">
    <property type="nucleotide sequence ID" value="NZ_BAABMB010000001.1"/>
</dbReference>
<dbReference type="PANTHER" id="PTHR35586">
    <property type="entry name" value="SLL1691 PROTEIN"/>
    <property type="match status" value="1"/>
</dbReference>
<gene>
    <name evidence="1" type="ORF">FOZ76_02135</name>
</gene>